<dbReference type="Proteomes" id="UP001152562">
    <property type="component" value="Unassembled WGS sequence"/>
</dbReference>
<keyword evidence="3" id="KW-1185">Reference proteome</keyword>
<accession>A0A9P0SJB2</accession>
<feature type="compositionally biased region" description="Polar residues" evidence="1">
    <location>
        <begin position="62"/>
        <end position="76"/>
    </location>
</feature>
<protein>
    <submittedName>
        <fullName evidence="2">Uncharacterized protein</fullName>
    </submittedName>
</protein>
<feature type="region of interest" description="Disordered" evidence="1">
    <location>
        <begin position="53"/>
        <end position="96"/>
    </location>
</feature>
<sequence>MNSQVLSLCLNDWEHLLQHFPDSKEVIEKSLTRDDNSPDDKIEKGKKERRVTIFHDFKDSSEGNIQRSGKSKPFSNKKSKEATESQDQSSDDINRWPLNNRQSLVEQHLHTYEPSKEVPFAIKSSENISTVDRKKIESAVKLTDQDVLNEEEAAEELLARMEAVNDSTQENIDSLPSIGNITLNRDILNANLDVKQMKSVAVDRKKIESAVKLTDQDVLNEEEEAAEALLARMEAVNESTQENIDSLPSIGNITLNRDISNANLDVKQMKSVDEYILGRYGEYTSVTDSSKNIEEVTDATFDDPTSTSRLQQSMHVRYDEISVTKSSSIELHELKPMRDLTTDERNFKSLDSDIDPNTTNEDDNKSVITRLSEESDSDSSINKKRTSSQ</sequence>
<organism evidence="2 3">
    <name type="scientific">Pieris brassicae</name>
    <name type="common">White butterfly</name>
    <name type="synonym">Large white butterfly</name>
    <dbReference type="NCBI Taxonomy" id="7116"/>
    <lineage>
        <taxon>Eukaryota</taxon>
        <taxon>Metazoa</taxon>
        <taxon>Ecdysozoa</taxon>
        <taxon>Arthropoda</taxon>
        <taxon>Hexapoda</taxon>
        <taxon>Insecta</taxon>
        <taxon>Pterygota</taxon>
        <taxon>Neoptera</taxon>
        <taxon>Endopterygota</taxon>
        <taxon>Lepidoptera</taxon>
        <taxon>Glossata</taxon>
        <taxon>Ditrysia</taxon>
        <taxon>Papilionoidea</taxon>
        <taxon>Pieridae</taxon>
        <taxon>Pierinae</taxon>
        <taxon>Pieris</taxon>
    </lineage>
</organism>
<dbReference type="AlphaFoldDB" id="A0A9P0SJB2"/>
<proteinExistence type="predicted"/>
<feature type="region of interest" description="Disordered" evidence="1">
    <location>
        <begin position="347"/>
        <end position="389"/>
    </location>
</feature>
<evidence type="ECO:0000313" key="2">
    <source>
        <dbReference type="EMBL" id="CAH3852726.1"/>
    </source>
</evidence>
<comment type="caution">
    <text evidence="2">The sequence shown here is derived from an EMBL/GenBank/DDBJ whole genome shotgun (WGS) entry which is preliminary data.</text>
</comment>
<name>A0A9P0SJB2_PIEBR</name>
<evidence type="ECO:0000313" key="3">
    <source>
        <dbReference type="Proteomes" id="UP001152562"/>
    </source>
</evidence>
<evidence type="ECO:0000256" key="1">
    <source>
        <dbReference type="SAM" id="MobiDB-lite"/>
    </source>
</evidence>
<dbReference type="EMBL" id="CALOZG010000001">
    <property type="protein sequence ID" value="CAH3852726.1"/>
    <property type="molecule type" value="Genomic_DNA"/>
</dbReference>
<reference evidence="2" key="1">
    <citation type="submission" date="2022-05" db="EMBL/GenBank/DDBJ databases">
        <authorList>
            <person name="Okamura Y."/>
        </authorList>
    </citation>
    <scope>NUCLEOTIDE SEQUENCE</scope>
</reference>
<gene>
    <name evidence="2" type="ORF">PIBRA_LOCUS370</name>
</gene>